<feature type="domain" description="Tyr recombinase" evidence="6">
    <location>
        <begin position="158"/>
        <end position="354"/>
    </location>
</feature>
<dbReference type="InterPro" id="IPR028259">
    <property type="entry name" value="AP2-like_int_N"/>
</dbReference>
<dbReference type="InterPro" id="IPR002104">
    <property type="entry name" value="Integrase_catalytic"/>
</dbReference>
<evidence type="ECO:0000313" key="8">
    <source>
        <dbReference type="EMBL" id="MBB6452022.1"/>
    </source>
</evidence>
<proteinExistence type="inferred from homology"/>
<keyword evidence="2" id="KW-0229">DNA integration</keyword>
<dbReference type="Pfam" id="PF00589">
    <property type="entry name" value="Phage_integrase"/>
    <property type="match status" value="1"/>
</dbReference>
<gene>
    <name evidence="8" type="ORF">HNQ94_000443</name>
</gene>
<evidence type="ECO:0000256" key="1">
    <source>
        <dbReference type="ARBA" id="ARBA00008857"/>
    </source>
</evidence>
<dbReference type="GO" id="GO:0015074">
    <property type="term" value="P:DNA integration"/>
    <property type="evidence" value="ECO:0007669"/>
    <property type="project" value="UniProtKB-KW"/>
</dbReference>
<dbReference type="RefSeq" id="WP_174494426.1">
    <property type="nucleotide sequence ID" value="NZ_CADDWK010000001.1"/>
</dbReference>
<organism evidence="8 9">
    <name type="scientific">Salirhabdus euzebyi</name>
    <dbReference type="NCBI Taxonomy" id="394506"/>
    <lineage>
        <taxon>Bacteria</taxon>
        <taxon>Bacillati</taxon>
        <taxon>Bacillota</taxon>
        <taxon>Bacilli</taxon>
        <taxon>Bacillales</taxon>
        <taxon>Bacillaceae</taxon>
        <taxon>Salirhabdus</taxon>
    </lineage>
</organism>
<dbReference type="SUPFAM" id="SSF56349">
    <property type="entry name" value="DNA breaking-rejoining enzymes"/>
    <property type="match status" value="1"/>
</dbReference>
<dbReference type="Gene3D" id="1.10.150.130">
    <property type="match status" value="1"/>
</dbReference>
<evidence type="ECO:0000256" key="2">
    <source>
        <dbReference type="ARBA" id="ARBA00022908"/>
    </source>
</evidence>
<sequence>MASFQKRGKTWQYTISAKPKPIRKSGFSTKKEAQIAASEVEAELRKGVAPNLKPVPFDEYFESWLKVYKPNIAKNTMERYLNTLETIRIHFGGTALQNINKRKYQSFLNDYGKDHAKATSRKLNSHIRSCVREAIDEGIIRVDFTRGVTLTGKDGKRAEEKHLNYAESKLLLNELYKRLDKSLTHYLLLLGLTSGMRFAEMVGLTRKDFDFQERTINITKTWGYTKKMHEGFGPTKNERSIRKIRMDSIVMNAFKKLFESTPDNILRLVFFSPESKYKVISNGNANKVLERILKELKIEPITVHGLRHTHASVSLYEQVSIYYVAERLGHADTETTNKHYAHIIKELRERDEEKTVSIFQNMIV</sequence>
<evidence type="ECO:0000256" key="5">
    <source>
        <dbReference type="PROSITE-ProRule" id="PRU01248"/>
    </source>
</evidence>
<name>A0A841Q1L8_9BACI</name>
<dbReference type="InterPro" id="IPR044068">
    <property type="entry name" value="CB"/>
</dbReference>
<dbReference type="Pfam" id="PF14657">
    <property type="entry name" value="Arm-DNA-bind_4"/>
    <property type="match status" value="1"/>
</dbReference>
<dbReference type="PROSITE" id="PS51900">
    <property type="entry name" value="CB"/>
    <property type="match status" value="1"/>
</dbReference>
<accession>A0A841Q1L8</accession>
<dbReference type="PANTHER" id="PTHR30629:SF2">
    <property type="entry name" value="PROPHAGE INTEGRASE INTS-RELATED"/>
    <property type="match status" value="1"/>
</dbReference>
<evidence type="ECO:0000313" key="9">
    <source>
        <dbReference type="Proteomes" id="UP000581688"/>
    </source>
</evidence>
<dbReference type="InterPro" id="IPR004107">
    <property type="entry name" value="Integrase_SAM-like_N"/>
</dbReference>
<dbReference type="InterPro" id="IPR013762">
    <property type="entry name" value="Integrase-like_cat_sf"/>
</dbReference>
<dbReference type="Proteomes" id="UP000581688">
    <property type="component" value="Unassembled WGS sequence"/>
</dbReference>
<dbReference type="Gene3D" id="1.10.443.10">
    <property type="entry name" value="Intergrase catalytic core"/>
    <property type="match status" value="1"/>
</dbReference>
<keyword evidence="4" id="KW-0233">DNA recombination</keyword>
<dbReference type="AlphaFoldDB" id="A0A841Q1L8"/>
<dbReference type="GO" id="GO:0003677">
    <property type="term" value="F:DNA binding"/>
    <property type="evidence" value="ECO:0007669"/>
    <property type="project" value="UniProtKB-UniRule"/>
</dbReference>
<dbReference type="EMBL" id="JACHGH010000001">
    <property type="protein sequence ID" value="MBB6452022.1"/>
    <property type="molecule type" value="Genomic_DNA"/>
</dbReference>
<evidence type="ECO:0000259" key="6">
    <source>
        <dbReference type="PROSITE" id="PS51898"/>
    </source>
</evidence>
<comment type="caution">
    <text evidence="8">The sequence shown here is derived from an EMBL/GenBank/DDBJ whole genome shotgun (WGS) entry which is preliminary data.</text>
</comment>
<evidence type="ECO:0000256" key="3">
    <source>
        <dbReference type="ARBA" id="ARBA00023125"/>
    </source>
</evidence>
<dbReference type="PANTHER" id="PTHR30629">
    <property type="entry name" value="PROPHAGE INTEGRASE"/>
    <property type="match status" value="1"/>
</dbReference>
<comment type="similarity">
    <text evidence="1">Belongs to the 'phage' integrase family.</text>
</comment>
<dbReference type="InterPro" id="IPR010998">
    <property type="entry name" value="Integrase_recombinase_N"/>
</dbReference>
<evidence type="ECO:0000259" key="7">
    <source>
        <dbReference type="PROSITE" id="PS51900"/>
    </source>
</evidence>
<keyword evidence="9" id="KW-1185">Reference proteome</keyword>
<dbReference type="InterPro" id="IPR050808">
    <property type="entry name" value="Phage_Integrase"/>
</dbReference>
<dbReference type="GO" id="GO:0006310">
    <property type="term" value="P:DNA recombination"/>
    <property type="evidence" value="ECO:0007669"/>
    <property type="project" value="UniProtKB-KW"/>
</dbReference>
<feature type="domain" description="Core-binding (CB)" evidence="7">
    <location>
        <begin position="55"/>
        <end position="135"/>
    </location>
</feature>
<reference evidence="8 9" key="1">
    <citation type="submission" date="2020-08" db="EMBL/GenBank/DDBJ databases">
        <title>Genomic Encyclopedia of Type Strains, Phase IV (KMG-IV): sequencing the most valuable type-strain genomes for metagenomic binning, comparative biology and taxonomic classification.</title>
        <authorList>
            <person name="Goeker M."/>
        </authorList>
    </citation>
    <scope>NUCLEOTIDE SEQUENCE [LARGE SCALE GENOMIC DNA]</scope>
    <source>
        <strain evidence="8 9">DSM 19612</strain>
    </source>
</reference>
<evidence type="ECO:0000256" key="4">
    <source>
        <dbReference type="ARBA" id="ARBA00023172"/>
    </source>
</evidence>
<dbReference type="PROSITE" id="PS51898">
    <property type="entry name" value="TYR_RECOMBINASE"/>
    <property type="match status" value="1"/>
</dbReference>
<dbReference type="CDD" id="cd01189">
    <property type="entry name" value="INT_ICEBs1_C_like"/>
    <property type="match status" value="1"/>
</dbReference>
<dbReference type="InterPro" id="IPR011010">
    <property type="entry name" value="DNA_brk_join_enz"/>
</dbReference>
<keyword evidence="3 5" id="KW-0238">DNA-binding</keyword>
<dbReference type="Pfam" id="PF14659">
    <property type="entry name" value="Phage_int_SAM_3"/>
    <property type="match status" value="1"/>
</dbReference>
<protein>
    <submittedName>
        <fullName evidence="8">Integrase</fullName>
    </submittedName>
</protein>